<dbReference type="Proteomes" id="UP000251993">
    <property type="component" value="Chromosome"/>
</dbReference>
<evidence type="ECO:0000256" key="3">
    <source>
        <dbReference type="ARBA" id="ARBA00022490"/>
    </source>
</evidence>
<comment type="catalytic activity">
    <reaction evidence="9 10">
        <text>uridine(1498) in 16S rRNA + S-adenosyl-L-methionine = N(3)-methyluridine(1498) in 16S rRNA + S-adenosyl-L-homocysteine + H(+)</text>
        <dbReference type="Rhea" id="RHEA:42920"/>
        <dbReference type="Rhea" id="RHEA-COMP:10283"/>
        <dbReference type="Rhea" id="RHEA-COMP:10284"/>
        <dbReference type="ChEBI" id="CHEBI:15378"/>
        <dbReference type="ChEBI" id="CHEBI:57856"/>
        <dbReference type="ChEBI" id="CHEBI:59789"/>
        <dbReference type="ChEBI" id="CHEBI:65315"/>
        <dbReference type="ChEBI" id="CHEBI:74502"/>
        <dbReference type="EC" id="2.1.1.193"/>
    </reaction>
</comment>
<dbReference type="NCBIfam" id="NF008702">
    <property type="entry name" value="PRK11713.6-1"/>
    <property type="match status" value="1"/>
</dbReference>
<keyword evidence="3 10" id="KW-0963">Cytoplasm</keyword>
<keyword evidence="4 10" id="KW-0698">rRNA processing</keyword>
<proteinExistence type="inferred from homology"/>
<evidence type="ECO:0000256" key="9">
    <source>
        <dbReference type="ARBA" id="ARBA00047944"/>
    </source>
</evidence>
<evidence type="ECO:0000256" key="4">
    <source>
        <dbReference type="ARBA" id="ARBA00022552"/>
    </source>
</evidence>
<feature type="domain" description="Ribosomal RNA small subunit methyltransferase E methyltransferase" evidence="11">
    <location>
        <begin position="70"/>
        <end position="227"/>
    </location>
</feature>
<evidence type="ECO:0000256" key="7">
    <source>
        <dbReference type="ARBA" id="ARBA00022691"/>
    </source>
</evidence>
<dbReference type="InterPro" id="IPR046886">
    <property type="entry name" value="RsmE_MTase_dom"/>
</dbReference>
<dbReference type="PANTHER" id="PTHR30027:SF3">
    <property type="entry name" value="16S RRNA (URACIL(1498)-N(3))-METHYLTRANSFERASE"/>
    <property type="match status" value="1"/>
</dbReference>
<name>A0A344TD72_9BACT</name>
<keyword evidence="5 10" id="KW-0489">Methyltransferase</keyword>
<evidence type="ECO:0000313" key="13">
    <source>
        <dbReference type="EMBL" id="AXE16593.1"/>
    </source>
</evidence>
<dbReference type="InterPro" id="IPR046887">
    <property type="entry name" value="RsmE_PUA-like"/>
</dbReference>
<comment type="similarity">
    <text evidence="2 10">Belongs to the RNA methyltransferase RsmE family.</text>
</comment>
<dbReference type="GO" id="GO:0005737">
    <property type="term" value="C:cytoplasm"/>
    <property type="evidence" value="ECO:0007669"/>
    <property type="project" value="UniProtKB-SubCell"/>
</dbReference>
<accession>A0A344TD72</accession>
<dbReference type="CDD" id="cd18084">
    <property type="entry name" value="RsmE-like"/>
    <property type="match status" value="1"/>
</dbReference>
<evidence type="ECO:0000259" key="12">
    <source>
        <dbReference type="Pfam" id="PF20260"/>
    </source>
</evidence>
<keyword evidence="14" id="KW-1185">Reference proteome</keyword>
<evidence type="ECO:0000256" key="8">
    <source>
        <dbReference type="ARBA" id="ARBA00025699"/>
    </source>
</evidence>
<dbReference type="EMBL" id="CP030850">
    <property type="protein sequence ID" value="AXE16593.1"/>
    <property type="molecule type" value="Genomic_DNA"/>
</dbReference>
<evidence type="ECO:0000259" key="11">
    <source>
        <dbReference type="Pfam" id="PF04452"/>
    </source>
</evidence>
<dbReference type="PANTHER" id="PTHR30027">
    <property type="entry name" value="RIBOSOMAL RNA SMALL SUBUNIT METHYLTRANSFERASE E"/>
    <property type="match status" value="1"/>
</dbReference>
<dbReference type="InterPro" id="IPR029028">
    <property type="entry name" value="Alpha/beta_knot_MTases"/>
</dbReference>
<keyword evidence="7 10" id="KW-0949">S-adenosyl-L-methionine</keyword>
<evidence type="ECO:0000256" key="5">
    <source>
        <dbReference type="ARBA" id="ARBA00022603"/>
    </source>
</evidence>
<gene>
    <name evidence="13" type="ORF">DR864_02040</name>
</gene>
<dbReference type="NCBIfam" id="TIGR00046">
    <property type="entry name" value="RsmE family RNA methyltransferase"/>
    <property type="match status" value="1"/>
</dbReference>
<dbReference type="InterPro" id="IPR029026">
    <property type="entry name" value="tRNA_m1G_MTases_N"/>
</dbReference>
<evidence type="ECO:0000256" key="2">
    <source>
        <dbReference type="ARBA" id="ARBA00005528"/>
    </source>
</evidence>
<dbReference type="RefSeq" id="WP_114065380.1">
    <property type="nucleotide sequence ID" value="NZ_CP030850.1"/>
</dbReference>
<dbReference type="Gene3D" id="2.40.240.20">
    <property type="entry name" value="Hypothetical PUA domain-like, domain 1"/>
    <property type="match status" value="1"/>
</dbReference>
<evidence type="ECO:0000256" key="10">
    <source>
        <dbReference type="PIRNR" id="PIRNR015601"/>
    </source>
</evidence>
<dbReference type="PIRSF" id="PIRSF015601">
    <property type="entry name" value="MTase_slr0722"/>
    <property type="match status" value="1"/>
</dbReference>
<dbReference type="EC" id="2.1.1.193" evidence="10"/>
<dbReference type="OrthoDB" id="9815641at2"/>
<reference evidence="13 14" key="1">
    <citation type="submission" date="2018-07" db="EMBL/GenBank/DDBJ databases">
        <title>Genome sequencing of Runella.</title>
        <authorList>
            <person name="Baek M.-G."/>
            <person name="Yi H."/>
        </authorList>
    </citation>
    <scope>NUCLEOTIDE SEQUENCE [LARGE SCALE GENOMIC DNA]</scope>
    <source>
        <strain evidence="13 14">HYN0085</strain>
    </source>
</reference>
<comment type="subcellular location">
    <subcellularLocation>
        <location evidence="1 10">Cytoplasm</location>
    </subcellularLocation>
</comment>
<dbReference type="GO" id="GO:0070475">
    <property type="term" value="P:rRNA base methylation"/>
    <property type="evidence" value="ECO:0007669"/>
    <property type="project" value="TreeGrafter"/>
</dbReference>
<dbReference type="SUPFAM" id="SSF88697">
    <property type="entry name" value="PUA domain-like"/>
    <property type="match status" value="1"/>
</dbReference>
<dbReference type="Pfam" id="PF20260">
    <property type="entry name" value="PUA_4"/>
    <property type="match status" value="1"/>
</dbReference>
<dbReference type="KEGG" id="run:DR864_02040"/>
<comment type="function">
    <text evidence="8 10">Specifically methylates the N3 position of the uracil ring of uridine 1498 (m3U1498) in 16S rRNA. Acts on the fully assembled 30S ribosomal subunit.</text>
</comment>
<dbReference type="Pfam" id="PF04452">
    <property type="entry name" value="Methyltrans_RNA"/>
    <property type="match status" value="1"/>
</dbReference>
<organism evidence="13 14">
    <name type="scientific">Runella rosea</name>
    <dbReference type="NCBI Taxonomy" id="2259595"/>
    <lineage>
        <taxon>Bacteria</taxon>
        <taxon>Pseudomonadati</taxon>
        <taxon>Bacteroidota</taxon>
        <taxon>Cytophagia</taxon>
        <taxon>Cytophagales</taxon>
        <taxon>Spirosomataceae</taxon>
        <taxon>Runella</taxon>
    </lineage>
</organism>
<dbReference type="SUPFAM" id="SSF75217">
    <property type="entry name" value="alpha/beta knot"/>
    <property type="match status" value="1"/>
</dbReference>
<sequence>MHLFYQPNFSELSALIDDEAFHAAKVLRLREGEAVRVTDGQGSWYDAVVQSSTPKRCDLKVVQQTVQTPRNYRIEVALAPTKNMDRIEWFVEKATEIGIDTVSFFYTKHSERRNMKLERLHKIAVSAMKQSLQAFLPHIREVGDFGKYVPTVNTTQKFIAHLPEDKIPAHLLKKAGFTQNYTVVIGPEGDFTEAEIQLTQEHGFEMVTLGNTRLRTETAALVACQTLHLVNIISQP</sequence>
<dbReference type="InterPro" id="IPR006700">
    <property type="entry name" value="RsmE"/>
</dbReference>
<keyword evidence="6 10" id="KW-0808">Transferase</keyword>
<dbReference type="AlphaFoldDB" id="A0A344TD72"/>
<evidence type="ECO:0000256" key="1">
    <source>
        <dbReference type="ARBA" id="ARBA00004496"/>
    </source>
</evidence>
<evidence type="ECO:0000256" key="6">
    <source>
        <dbReference type="ARBA" id="ARBA00022679"/>
    </source>
</evidence>
<evidence type="ECO:0000313" key="14">
    <source>
        <dbReference type="Proteomes" id="UP000251993"/>
    </source>
</evidence>
<protein>
    <recommendedName>
        <fullName evidence="10">Ribosomal RNA small subunit methyltransferase E</fullName>
        <ecNumber evidence="10">2.1.1.193</ecNumber>
    </recommendedName>
</protein>
<dbReference type="GO" id="GO:0070042">
    <property type="term" value="F:rRNA (uridine-N3-)-methyltransferase activity"/>
    <property type="evidence" value="ECO:0007669"/>
    <property type="project" value="TreeGrafter"/>
</dbReference>
<dbReference type="Gene3D" id="3.40.1280.10">
    <property type="match status" value="1"/>
</dbReference>
<feature type="domain" description="Ribosomal RNA small subunit methyltransferase E PUA-like" evidence="12">
    <location>
        <begin position="16"/>
        <end position="61"/>
    </location>
</feature>
<dbReference type="InterPro" id="IPR015947">
    <property type="entry name" value="PUA-like_sf"/>
</dbReference>